<name>A0A5B6W8W2_9ROSI</name>
<gene>
    <name evidence="2" type="primary">hemH</name>
    <name evidence="2" type="ORF">EPI10_011627</name>
</gene>
<dbReference type="Proteomes" id="UP000325315">
    <property type="component" value="Unassembled WGS sequence"/>
</dbReference>
<dbReference type="OrthoDB" id="785928at2759"/>
<dbReference type="Pfam" id="PF00762">
    <property type="entry name" value="Ferrochelatase"/>
    <property type="match status" value="1"/>
</dbReference>
<proteinExistence type="predicted"/>
<evidence type="ECO:0000313" key="2">
    <source>
        <dbReference type="EMBL" id="KAA3477763.1"/>
    </source>
</evidence>
<dbReference type="PANTHER" id="PTHR37182">
    <property type="entry name" value="F24J8.11 PROTEIN"/>
    <property type="match status" value="1"/>
</dbReference>
<dbReference type="GO" id="GO:0004325">
    <property type="term" value="F:ferrochelatase activity"/>
    <property type="evidence" value="ECO:0007669"/>
    <property type="project" value="InterPro"/>
</dbReference>
<sequence length="138" mass="14679">MAKDIIRLPGLFKLLQRPLAKLISVLRARKSKEGYAAIGGGSPLRKITDEQANASSNGIGGKECECQTVTLSLAGAMLSLNVGDQRQANAARRAAPPPPEEKKDPSVSGVQAKVLASKKRKEAMKQAMAKMREKGKLG</sequence>
<keyword evidence="3" id="KW-1185">Reference proteome</keyword>
<feature type="region of interest" description="Disordered" evidence="1">
    <location>
        <begin position="85"/>
        <end position="138"/>
    </location>
</feature>
<dbReference type="PANTHER" id="PTHR37182:SF2">
    <property type="entry name" value="F24J8.11 PROTEIN"/>
    <property type="match status" value="1"/>
</dbReference>
<protein>
    <submittedName>
        <fullName evidence="2">Ferrochelatase</fullName>
    </submittedName>
</protein>
<evidence type="ECO:0000313" key="3">
    <source>
        <dbReference type="Proteomes" id="UP000325315"/>
    </source>
</evidence>
<dbReference type="Gene3D" id="3.40.50.1400">
    <property type="match status" value="1"/>
</dbReference>
<dbReference type="SUPFAM" id="SSF53800">
    <property type="entry name" value="Chelatase"/>
    <property type="match status" value="1"/>
</dbReference>
<dbReference type="AlphaFoldDB" id="A0A5B6W8W2"/>
<dbReference type="InterPro" id="IPR001015">
    <property type="entry name" value="Ferrochelatase"/>
</dbReference>
<comment type="caution">
    <text evidence="2">The sequence shown here is derived from an EMBL/GenBank/DDBJ whole genome shotgun (WGS) entry which is preliminary data.</text>
</comment>
<dbReference type="EMBL" id="SMMG02000004">
    <property type="protein sequence ID" value="KAA3477763.1"/>
    <property type="molecule type" value="Genomic_DNA"/>
</dbReference>
<dbReference type="GO" id="GO:0006783">
    <property type="term" value="P:heme biosynthetic process"/>
    <property type="evidence" value="ECO:0007669"/>
    <property type="project" value="InterPro"/>
</dbReference>
<evidence type="ECO:0000256" key="1">
    <source>
        <dbReference type="SAM" id="MobiDB-lite"/>
    </source>
</evidence>
<accession>A0A5B6W8W2</accession>
<organism evidence="2 3">
    <name type="scientific">Gossypium australe</name>
    <dbReference type="NCBI Taxonomy" id="47621"/>
    <lineage>
        <taxon>Eukaryota</taxon>
        <taxon>Viridiplantae</taxon>
        <taxon>Streptophyta</taxon>
        <taxon>Embryophyta</taxon>
        <taxon>Tracheophyta</taxon>
        <taxon>Spermatophyta</taxon>
        <taxon>Magnoliopsida</taxon>
        <taxon>eudicotyledons</taxon>
        <taxon>Gunneridae</taxon>
        <taxon>Pentapetalae</taxon>
        <taxon>rosids</taxon>
        <taxon>malvids</taxon>
        <taxon>Malvales</taxon>
        <taxon>Malvaceae</taxon>
        <taxon>Malvoideae</taxon>
        <taxon>Gossypium</taxon>
    </lineage>
</organism>
<reference evidence="3" key="1">
    <citation type="journal article" date="2019" name="Plant Biotechnol. J.">
        <title>Genome sequencing of the Australian wild diploid species Gossypium australe highlights disease resistance and delayed gland morphogenesis.</title>
        <authorList>
            <person name="Cai Y."/>
            <person name="Cai X."/>
            <person name="Wang Q."/>
            <person name="Wang P."/>
            <person name="Zhang Y."/>
            <person name="Cai C."/>
            <person name="Xu Y."/>
            <person name="Wang K."/>
            <person name="Zhou Z."/>
            <person name="Wang C."/>
            <person name="Geng S."/>
            <person name="Li B."/>
            <person name="Dong Q."/>
            <person name="Hou Y."/>
            <person name="Wang H."/>
            <person name="Ai P."/>
            <person name="Liu Z."/>
            <person name="Yi F."/>
            <person name="Sun M."/>
            <person name="An G."/>
            <person name="Cheng J."/>
            <person name="Zhang Y."/>
            <person name="Shi Q."/>
            <person name="Xie Y."/>
            <person name="Shi X."/>
            <person name="Chang Y."/>
            <person name="Huang F."/>
            <person name="Chen Y."/>
            <person name="Hong S."/>
            <person name="Mi L."/>
            <person name="Sun Q."/>
            <person name="Zhang L."/>
            <person name="Zhou B."/>
            <person name="Peng R."/>
            <person name="Zhang X."/>
            <person name="Liu F."/>
        </authorList>
    </citation>
    <scope>NUCLEOTIDE SEQUENCE [LARGE SCALE GENOMIC DNA]</scope>
    <source>
        <strain evidence="3">cv. PA1801</strain>
    </source>
</reference>